<accession>A0A8I6RIZ8</accession>
<keyword evidence="4 12" id="KW-0812">Transmembrane</keyword>
<dbReference type="InterPro" id="IPR012932">
    <property type="entry name" value="VKOR"/>
</dbReference>
<dbReference type="GeneID" id="106663678"/>
<dbReference type="OrthoDB" id="17010at2759"/>
<evidence type="ECO:0000256" key="5">
    <source>
        <dbReference type="ARBA" id="ARBA00022719"/>
    </source>
</evidence>
<evidence type="ECO:0000313" key="14">
    <source>
        <dbReference type="EnsemblMetazoa" id="XP_014244184.1"/>
    </source>
</evidence>
<evidence type="ECO:0000256" key="4">
    <source>
        <dbReference type="ARBA" id="ARBA00022692"/>
    </source>
</evidence>
<sequence>MPINKLKLQNFTIKLFSVLGFLVSLYSYYVEMKVEHDKNYIALCDISEHISCSKAFNSHYGRGFGILNDIFGEGSILDQPNSLYGMFAYFGMFLLALTDRIKMSRVFLNVTVMCNVMSVYLGYILIFILKDFCVICVSTYVINFVLVVAAYKKYHHLISLSHEHDRKNQ</sequence>
<keyword evidence="5" id="KW-0874">Quinone</keyword>
<evidence type="ECO:0000313" key="15">
    <source>
        <dbReference type="Proteomes" id="UP000494040"/>
    </source>
</evidence>
<feature type="transmembrane region" description="Helical" evidence="12">
    <location>
        <begin position="12"/>
        <end position="30"/>
    </location>
</feature>
<name>A0A8I6RIZ8_CIMLE</name>
<protein>
    <recommendedName>
        <fullName evidence="3">vitamin-K-epoxide reductase (warfarin-sensitive)</fullName>
        <ecNumber evidence="3">1.17.4.4</ecNumber>
    </recommendedName>
</protein>
<reference evidence="14" key="1">
    <citation type="submission" date="2022-01" db="UniProtKB">
        <authorList>
            <consortium name="EnsemblMetazoa"/>
        </authorList>
    </citation>
    <scope>IDENTIFICATION</scope>
</reference>
<evidence type="ECO:0000256" key="8">
    <source>
        <dbReference type="ARBA" id="ARBA00023002"/>
    </source>
</evidence>
<evidence type="ECO:0000259" key="13">
    <source>
        <dbReference type="SMART" id="SM00756"/>
    </source>
</evidence>
<dbReference type="GO" id="GO:0048038">
    <property type="term" value="F:quinone binding"/>
    <property type="evidence" value="ECO:0007669"/>
    <property type="project" value="UniProtKB-KW"/>
</dbReference>
<keyword evidence="10" id="KW-1015">Disulfide bond</keyword>
<dbReference type="CTD" id="3346188"/>
<evidence type="ECO:0000256" key="11">
    <source>
        <dbReference type="ARBA" id="ARBA00023284"/>
    </source>
</evidence>
<keyword evidence="11" id="KW-0676">Redox-active center</keyword>
<comment type="similarity">
    <text evidence="2">Belongs to the VKOR family.</text>
</comment>
<keyword evidence="15" id="KW-1185">Reference proteome</keyword>
<dbReference type="GO" id="GO:0005789">
    <property type="term" value="C:endoplasmic reticulum membrane"/>
    <property type="evidence" value="ECO:0007669"/>
    <property type="project" value="UniProtKB-SubCell"/>
</dbReference>
<dbReference type="PANTHER" id="PTHR14519">
    <property type="entry name" value="VITAMIN K EPOXIDE REDUCTASE COMPLEX, SUBUNIT 1"/>
    <property type="match status" value="1"/>
</dbReference>
<dbReference type="SMART" id="SM00756">
    <property type="entry name" value="VKc"/>
    <property type="match status" value="1"/>
</dbReference>
<feature type="transmembrane region" description="Helical" evidence="12">
    <location>
        <begin position="106"/>
        <end position="126"/>
    </location>
</feature>
<dbReference type="OMA" id="CDFNEHM"/>
<feature type="domain" description="Vitamin K epoxide reductase" evidence="13">
    <location>
        <begin position="6"/>
        <end position="154"/>
    </location>
</feature>
<keyword evidence="8" id="KW-0560">Oxidoreductase</keyword>
<feature type="transmembrane region" description="Helical" evidence="12">
    <location>
        <begin position="82"/>
        <end position="99"/>
    </location>
</feature>
<keyword evidence="7 12" id="KW-1133">Transmembrane helix</keyword>
<evidence type="ECO:0000256" key="10">
    <source>
        <dbReference type="ARBA" id="ARBA00023157"/>
    </source>
</evidence>
<dbReference type="CDD" id="cd12917">
    <property type="entry name" value="VKOR_euk"/>
    <property type="match status" value="1"/>
</dbReference>
<evidence type="ECO:0000256" key="6">
    <source>
        <dbReference type="ARBA" id="ARBA00022824"/>
    </source>
</evidence>
<dbReference type="InterPro" id="IPR038354">
    <property type="entry name" value="VKOR_sf"/>
</dbReference>
<dbReference type="KEGG" id="clec:106663678"/>
<dbReference type="Proteomes" id="UP000494040">
    <property type="component" value="Unassembled WGS sequence"/>
</dbReference>
<dbReference type="EnsemblMetazoa" id="XM_014388698.2">
    <property type="protein sequence ID" value="XP_014244184.1"/>
    <property type="gene ID" value="LOC106663678"/>
</dbReference>
<dbReference type="AlphaFoldDB" id="A0A8I6RIZ8"/>
<evidence type="ECO:0000256" key="3">
    <source>
        <dbReference type="ARBA" id="ARBA00012278"/>
    </source>
</evidence>
<comment type="subcellular location">
    <subcellularLocation>
        <location evidence="1">Endoplasmic reticulum membrane</location>
        <topology evidence="1">Multi-pass membrane protein</topology>
    </subcellularLocation>
</comment>
<evidence type="ECO:0000256" key="1">
    <source>
        <dbReference type="ARBA" id="ARBA00004477"/>
    </source>
</evidence>
<proteinExistence type="inferred from homology"/>
<dbReference type="GO" id="GO:0047057">
    <property type="term" value="F:vitamin-K-epoxide reductase (warfarin-sensitive) activity"/>
    <property type="evidence" value="ECO:0007669"/>
    <property type="project" value="UniProtKB-EC"/>
</dbReference>
<evidence type="ECO:0000256" key="7">
    <source>
        <dbReference type="ARBA" id="ARBA00022989"/>
    </source>
</evidence>
<dbReference type="PANTHER" id="PTHR14519:SF8">
    <property type="entry name" value="VITAMIN K EPOXIDE REDUCTASE COMPLEX SUBUNIT 1"/>
    <property type="match status" value="1"/>
</dbReference>
<organism evidence="14 15">
    <name type="scientific">Cimex lectularius</name>
    <name type="common">Bed bug</name>
    <name type="synonym">Acanthia lectularia</name>
    <dbReference type="NCBI Taxonomy" id="79782"/>
    <lineage>
        <taxon>Eukaryota</taxon>
        <taxon>Metazoa</taxon>
        <taxon>Ecdysozoa</taxon>
        <taxon>Arthropoda</taxon>
        <taxon>Hexapoda</taxon>
        <taxon>Insecta</taxon>
        <taxon>Pterygota</taxon>
        <taxon>Neoptera</taxon>
        <taxon>Paraneoptera</taxon>
        <taxon>Hemiptera</taxon>
        <taxon>Heteroptera</taxon>
        <taxon>Panheteroptera</taxon>
        <taxon>Cimicomorpha</taxon>
        <taxon>Cimicidae</taxon>
        <taxon>Cimex</taxon>
    </lineage>
</organism>
<dbReference type="EC" id="1.17.4.4" evidence="3"/>
<dbReference type="InterPro" id="IPR042406">
    <property type="entry name" value="VKORC1/VKORC1L1"/>
</dbReference>
<keyword evidence="6" id="KW-0256">Endoplasmic reticulum</keyword>
<dbReference type="Gene3D" id="1.20.1440.130">
    <property type="entry name" value="VKOR domain"/>
    <property type="match status" value="1"/>
</dbReference>
<evidence type="ECO:0000256" key="9">
    <source>
        <dbReference type="ARBA" id="ARBA00023136"/>
    </source>
</evidence>
<dbReference type="Pfam" id="PF07884">
    <property type="entry name" value="VKOR"/>
    <property type="match status" value="1"/>
</dbReference>
<evidence type="ECO:0000256" key="12">
    <source>
        <dbReference type="SAM" id="Phobius"/>
    </source>
</evidence>
<dbReference type="RefSeq" id="XP_014244184.1">
    <property type="nucleotide sequence ID" value="XM_014388698.2"/>
</dbReference>
<dbReference type="GO" id="GO:0042373">
    <property type="term" value="P:vitamin K metabolic process"/>
    <property type="evidence" value="ECO:0007669"/>
    <property type="project" value="InterPro"/>
</dbReference>
<feature type="transmembrane region" description="Helical" evidence="12">
    <location>
        <begin position="132"/>
        <end position="151"/>
    </location>
</feature>
<keyword evidence="9 12" id="KW-0472">Membrane</keyword>
<evidence type="ECO:0000256" key="2">
    <source>
        <dbReference type="ARBA" id="ARBA00006214"/>
    </source>
</evidence>